<keyword evidence="2" id="KW-1185">Reference proteome</keyword>
<evidence type="ECO:0000313" key="2">
    <source>
        <dbReference type="Proteomes" id="UP001548189"/>
    </source>
</evidence>
<reference evidence="1 2" key="1">
    <citation type="submission" date="2024-06" db="EMBL/GenBank/DDBJ databases">
        <authorList>
            <person name="Li F."/>
        </authorList>
    </citation>
    <scope>NUCLEOTIDE SEQUENCE [LARGE SCALE GENOMIC DNA]</scope>
    <source>
        <strain evidence="1 2">GXAS 311</strain>
    </source>
</reference>
<proteinExistence type="predicted"/>
<gene>
    <name evidence="1" type="ORF">ABVT43_18870</name>
</gene>
<organism evidence="1 2">
    <name type="scientific">Aliikangiella maris</name>
    <dbReference type="NCBI Taxonomy" id="3162458"/>
    <lineage>
        <taxon>Bacteria</taxon>
        <taxon>Pseudomonadati</taxon>
        <taxon>Pseudomonadota</taxon>
        <taxon>Gammaproteobacteria</taxon>
        <taxon>Oceanospirillales</taxon>
        <taxon>Pleioneaceae</taxon>
        <taxon>Aliikangiella</taxon>
    </lineage>
</organism>
<dbReference type="RefSeq" id="WP_353897797.1">
    <property type="nucleotide sequence ID" value="NZ_JBEVCJ010000039.1"/>
</dbReference>
<sequence length="71" mass="8238">MKYSEQDIANELFINGRDINNYYLEEIDGDYAITLVREDGVEGNWLIDDEEFRLGVIALLKKMGVKIIKLN</sequence>
<accession>A0ABV2BZ76</accession>
<comment type="caution">
    <text evidence="1">The sequence shown here is derived from an EMBL/GenBank/DDBJ whole genome shotgun (WGS) entry which is preliminary data.</text>
</comment>
<name>A0ABV2BZ76_9GAMM</name>
<protein>
    <submittedName>
        <fullName evidence="1">Uncharacterized protein</fullName>
    </submittedName>
</protein>
<dbReference type="EMBL" id="JBEVCJ010000039">
    <property type="protein sequence ID" value="MET1257215.1"/>
    <property type="molecule type" value="Genomic_DNA"/>
</dbReference>
<evidence type="ECO:0000313" key="1">
    <source>
        <dbReference type="EMBL" id="MET1257215.1"/>
    </source>
</evidence>
<dbReference type="Proteomes" id="UP001548189">
    <property type="component" value="Unassembled WGS sequence"/>
</dbReference>